<proteinExistence type="inferred from homology"/>
<comment type="similarity">
    <text evidence="8">Belongs to the binding-protein-dependent transport system permease family.</text>
</comment>
<evidence type="ECO:0000256" key="7">
    <source>
        <dbReference type="ARBA" id="ARBA00023136"/>
    </source>
</evidence>
<dbReference type="SUPFAM" id="SSF161098">
    <property type="entry name" value="MetI-like"/>
    <property type="match status" value="1"/>
</dbReference>
<name>A0AAU7QCC0_9GAMM</name>
<feature type="transmembrane region" description="Helical" evidence="8">
    <location>
        <begin position="102"/>
        <end position="129"/>
    </location>
</feature>
<dbReference type="Pfam" id="PF00528">
    <property type="entry name" value="BPD_transp_1"/>
    <property type="match status" value="1"/>
</dbReference>
<evidence type="ECO:0000259" key="10">
    <source>
        <dbReference type="PROSITE" id="PS50928"/>
    </source>
</evidence>
<feature type="transmembrane region" description="Helical" evidence="8">
    <location>
        <begin position="223"/>
        <end position="248"/>
    </location>
</feature>
<comment type="subcellular location">
    <subcellularLocation>
        <location evidence="1">Cell inner membrane</location>
        <topology evidence="1">Multi-pass membrane protein</topology>
    </subcellularLocation>
    <subcellularLocation>
        <location evidence="8">Cell membrane</location>
        <topology evidence="8">Multi-pass membrane protein</topology>
    </subcellularLocation>
</comment>
<dbReference type="Gene3D" id="1.10.3720.10">
    <property type="entry name" value="MetI-like"/>
    <property type="match status" value="1"/>
</dbReference>
<feature type="transmembrane region" description="Helical" evidence="8">
    <location>
        <begin position="41"/>
        <end position="62"/>
    </location>
</feature>
<keyword evidence="4" id="KW-0997">Cell inner membrane</keyword>
<feature type="transmembrane region" description="Helical" evidence="8">
    <location>
        <begin position="141"/>
        <end position="160"/>
    </location>
</feature>
<dbReference type="AlphaFoldDB" id="A0AAU7QCC0"/>
<keyword evidence="6 8" id="KW-1133">Transmembrane helix</keyword>
<dbReference type="GO" id="GO:0055085">
    <property type="term" value="P:transmembrane transport"/>
    <property type="evidence" value="ECO:0007669"/>
    <property type="project" value="InterPro"/>
</dbReference>
<dbReference type="PROSITE" id="PS50928">
    <property type="entry name" value="ABC_TM1"/>
    <property type="match status" value="1"/>
</dbReference>
<organism evidence="11">
    <name type="scientific">Acerihabitans sp. KWT182</name>
    <dbReference type="NCBI Taxonomy" id="3157919"/>
    <lineage>
        <taxon>Bacteria</taxon>
        <taxon>Pseudomonadati</taxon>
        <taxon>Pseudomonadota</taxon>
        <taxon>Gammaproteobacteria</taxon>
        <taxon>Enterobacterales</taxon>
        <taxon>Pectobacteriaceae</taxon>
        <taxon>Acerihabitans</taxon>
    </lineage>
</organism>
<accession>A0AAU7QCC0</accession>
<protein>
    <submittedName>
        <fullName evidence="11">ABC transporter permease</fullName>
    </submittedName>
</protein>
<keyword evidence="7 8" id="KW-0472">Membrane</keyword>
<dbReference type="InterPro" id="IPR035906">
    <property type="entry name" value="MetI-like_sf"/>
</dbReference>
<evidence type="ECO:0000256" key="9">
    <source>
        <dbReference type="SAM" id="MobiDB-lite"/>
    </source>
</evidence>
<dbReference type="InterPro" id="IPR000515">
    <property type="entry name" value="MetI-like"/>
</dbReference>
<keyword evidence="3" id="KW-1003">Cell membrane</keyword>
<keyword evidence="2 8" id="KW-0813">Transport</keyword>
<feature type="transmembrane region" description="Helical" evidence="8">
    <location>
        <begin position="268"/>
        <end position="287"/>
    </location>
</feature>
<evidence type="ECO:0000256" key="8">
    <source>
        <dbReference type="RuleBase" id="RU363032"/>
    </source>
</evidence>
<evidence type="ECO:0000256" key="2">
    <source>
        <dbReference type="ARBA" id="ARBA00022448"/>
    </source>
</evidence>
<gene>
    <name evidence="11" type="ORF">ABK905_06315</name>
</gene>
<evidence type="ECO:0000256" key="5">
    <source>
        <dbReference type="ARBA" id="ARBA00022692"/>
    </source>
</evidence>
<evidence type="ECO:0000313" key="11">
    <source>
        <dbReference type="EMBL" id="XBS70733.1"/>
    </source>
</evidence>
<evidence type="ECO:0000256" key="4">
    <source>
        <dbReference type="ARBA" id="ARBA00022519"/>
    </source>
</evidence>
<reference evidence="11" key="1">
    <citation type="submission" date="2024-06" db="EMBL/GenBank/DDBJ databases">
        <authorList>
            <person name="Coelho C."/>
            <person name="Bento M."/>
            <person name="Garcia E."/>
            <person name="Camelo A."/>
            <person name="Brandao I."/>
            <person name="Espirito Santo C."/>
            <person name="Trovao J."/>
            <person name="Verissimo A."/>
            <person name="Costa J."/>
            <person name="Tiago I."/>
        </authorList>
    </citation>
    <scope>NUCLEOTIDE SEQUENCE</scope>
    <source>
        <strain evidence="11">KWT182</strain>
    </source>
</reference>
<evidence type="ECO:0000256" key="6">
    <source>
        <dbReference type="ARBA" id="ARBA00022989"/>
    </source>
</evidence>
<dbReference type="PANTHER" id="PTHR43386:SF25">
    <property type="entry name" value="PEPTIDE ABC TRANSPORTER PERMEASE PROTEIN"/>
    <property type="match status" value="1"/>
</dbReference>
<dbReference type="InterPro" id="IPR050366">
    <property type="entry name" value="BP-dependent_transpt_permease"/>
</dbReference>
<evidence type="ECO:0000256" key="1">
    <source>
        <dbReference type="ARBA" id="ARBA00004429"/>
    </source>
</evidence>
<evidence type="ECO:0000256" key="3">
    <source>
        <dbReference type="ARBA" id="ARBA00022475"/>
    </source>
</evidence>
<dbReference type="CDD" id="cd06261">
    <property type="entry name" value="TM_PBP2"/>
    <property type="match status" value="1"/>
</dbReference>
<keyword evidence="5 8" id="KW-0812">Transmembrane</keyword>
<dbReference type="EMBL" id="CP157947">
    <property type="protein sequence ID" value="XBS70733.1"/>
    <property type="molecule type" value="Genomic_DNA"/>
</dbReference>
<dbReference type="PANTHER" id="PTHR43386">
    <property type="entry name" value="OLIGOPEPTIDE TRANSPORT SYSTEM PERMEASE PROTEIN APPC"/>
    <property type="match status" value="1"/>
</dbReference>
<feature type="region of interest" description="Disordered" evidence="9">
    <location>
        <begin position="1"/>
        <end position="32"/>
    </location>
</feature>
<sequence>MSSLPLNTHTPAPLSSPSASPPPEDETPPRRRRRRFLRQPGLALSWLVLAVVFLWAVAPGLFTPYSGTEGMAGAQRLAPVAGHWLGTDQLGRDLYARIVYGAAWSLSGALVAVALGLVAGTALGVFAGASGRGIDSLIMRIIDVLLAIPGLLLSLSIIILLGFGTVHAAVAVGITSIANFARLARAEVVRVRHSEYVEAAYGSGGTFAAVLWRHILPNSLTSVIAFSALQFGNAILAVSTLSFLGYGTPPPTPEWGLLIAEGRNYISTAWWLTVFPGLVVVAVVLAANRISHSFARSPR</sequence>
<dbReference type="GO" id="GO:0005886">
    <property type="term" value="C:plasma membrane"/>
    <property type="evidence" value="ECO:0007669"/>
    <property type="project" value="UniProtKB-SubCell"/>
</dbReference>
<feature type="domain" description="ABC transmembrane type-1" evidence="10">
    <location>
        <begin position="102"/>
        <end position="291"/>
    </location>
</feature>